<dbReference type="Proteomes" id="UP000308133">
    <property type="component" value="Unassembled WGS sequence"/>
</dbReference>
<feature type="compositionally biased region" description="Polar residues" evidence="1">
    <location>
        <begin position="1007"/>
        <end position="1016"/>
    </location>
</feature>
<feature type="region of interest" description="Disordered" evidence="1">
    <location>
        <begin position="1665"/>
        <end position="1689"/>
    </location>
</feature>
<proteinExistence type="predicted"/>
<feature type="compositionally biased region" description="Basic and acidic residues" evidence="1">
    <location>
        <begin position="598"/>
        <end position="611"/>
    </location>
</feature>
<feature type="region of interest" description="Disordered" evidence="1">
    <location>
        <begin position="316"/>
        <end position="367"/>
    </location>
</feature>
<feature type="compositionally biased region" description="Basic residues" evidence="1">
    <location>
        <begin position="317"/>
        <end position="328"/>
    </location>
</feature>
<feature type="region of interest" description="Disordered" evidence="1">
    <location>
        <begin position="1515"/>
        <end position="1546"/>
    </location>
</feature>
<feature type="compositionally biased region" description="Low complexity" evidence="1">
    <location>
        <begin position="446"/>
        <end position="457"/>
    </location>
</feature>
<accession>A0A4U7B499</accession>
<feature type="compositionally biased region" description="Basic and acidic residues" evidence="1">
    <location>
        <begin position="1532"/>
        <end position="1546"/>
    </location>
</feature>
<feature type="compositionally biased region" description="Low complexity" evidence="1">
    <location>
        <begin position="334"/>
        <end position="354"/>
    </location>
</feature>
<feature type="compositionally biased region" description="Basic and acidic residues" evidence="1">
    <location>
        <begin position="1162"/>
        <end position="1173"/>
    </location>
</feature>
<dbReference type="EMBL" id="PTQR01000039">
    <property type="protein sequence ID" value="TKX24535.1"/>
    <property type="molecule type" value="Genomic_DNA"/>
</dbReference>
<feature type="region of interest" description="Disordered" evidence="1">
    <location>
        <begin position="994"/>
        <end position="1055"/>
    </location>
</feature>
<evidence type="ECO:0000313" key="3">
    <source>
        <dbReference type="Proteomes" id="UP000308133"/>
    </source>
</evidence>
<evidence type="ECO:0000313" key="2">
    <source>
        <dbReference type="EMBL" id="TKX24535.1"/>
    </source>
</evidence>
<feature type="compositionally biased region" description="Pro residues" evidence="1">
    <location>
        <begin position="264"/>
        <end position="281"/>
    </location>
</feature>
<feature type="region of interest" description="Disordered" evidence="1">
    <location>
        <begin position="1"/>
        <end position="281"/>
    </location>
</feature>
<feature type="compositionally biased region" description="Polar residues" evidence="1">
    <location>
        <begin position="81"/>
        <end position="98"/>
    </location>
</feature>
<feature type="compositionally biased region" description="Polar residues" evidence="1">
    <location>
        <begin position="612"/>
        <end position="624"/>
    </location>
</feature>
<feature type="compositionally biased region" description="Basic and acidic residues" evidence="1">
    <location>
        <begin position="866"/>
        <end position="880"/>
    </location>
</feature>
<feature type="compositionally biased region" description="Polar residues" evidence="1">
    <location>
        <begin position="1218"/>
        <end position="1232"/>
    </location>
</feature>
<feature type="compositionally biased region" description="Low complexity" evidence="1">
    <location>
        <begin position="10"/>
        <end position="19"/>
    </location>
</feature>
<reference evidence="2 3" key="1">
    <citation type="submission" date="2018-02" db="EMBL/GenBank/DDBJ databases">
        <title>Draft genome sequences of Elsinoe sp., causing black scab on jojoba.</title>
        <authorList>
            <person name="Stodart B."/>
            <person name="Jeffress S."/>
            <person name="Ash G."/>
            <person name="Arun Chinnappa K."/>
        </authorList>
    </citation>
    <scope>NUCLEOTIDE SEQUENCE [LARGE SCALE GENOMIC DNA]</scope>
    <source>
        <strain evidence="2 3">Hillstone_2</strain>
    </source>
</reference>
<feature type="compositionally biased region" description="Basic and acidic residues" evidence="1">
    <location>
        <begin position="494"/>
        <end position="510"/>
    </location>
</feature>
<feature type="region of interest" description="Disordered" evidence="1">
    <location>
        <begin position="545"/>
        <end position="647"/>
    </location>
</feature>
<feature type="region of interest" description="Disordered" evidence="1">
    <location>
        <begin position="443"/>
        <end position="517"/>
    </location>
</feature>
<feature type="region of interest" description="Disordered" evidence="1">
    <location>
        <begin position="1342"/>
        <end position="1448"/>
    </location>
</feature>
<protein>
    <submittedName>
        <fullName evidence="2">Uncharacterized protein</fullName>
    </submittedName>
</protein>
<feature type="compositionally biased region" description="Basic and acidic residues" evidence="1">
    <location>
        <begin position="1017"/>
        <end position="1034"/>
    </location>
</feature>
<feature type="region of interest" description="Disordered" evidence="1">
    <location>
        <begin position="1146"/>
        <end position="1232"/>
    </location>
</feature>
<evidence type="ECO:0000256" key="1">
    <source>
        <dbReference type="SAM" id="MobiDB-lite"/>
    </source>
</evidence>
<feature type="compositionally biased region" description="Pro residues" evidence="1">
    <location>
        <begin position="128"/>
        <end position="146"/>
    </location>
</feature>
<feature type="compositionally biased region" description="Polar residues" evidence="1">
    <location>
        <begin position="168"/>
        <end position="180"/>
    </location>
</feature>
<feature type="region of interest" description="Disordered" evidence="1">
    <location>
        <begin position="854"/>
        <end position="893"/>
    </location>
</feature>
<sequence length="1689" mass="184365">MPFDERDGSRTSTISTTSRLKNQAQAGNMLGASAPGVLSMLRTSTDTGDLGMLSVNQGRMPPVNRQAHRNRAHPARLSDGSLRSNQTSRLPKRSSNNPLWDGSSAGHRGSIGSVQTTRTNPHPYDNLGPPPHPPPVGGLPPNPSPAPSSLDGRSYSLTQGRYPHSLAGQRSASSLRSQGATPRMHPNRGHPGPHSRPMRQVYRSVSPALSDYHPPRQPPPGRYMQRPPMPSYHSDYAYGHPAPPAPQPRYPPMPPASARYMQPPMQPAMRPPPNRYMQPPIPLHDYEQREYMYQPPPPVPTQHRHAVMYAPPIRQALHPHHMPPRRAYTRGLDATPPSSGPNSSAPHSSNPSTPQDANNAGNVAIDPDFIDPALSELHEETSEQAVFSSYIAYTNKAIEMAEPEFEPIAEHAYEPDVVPVQGPDVYELEAPYKLTAQPIQHVQDIQQPKQPKQSQQPAIVPSPAASQQGGLVQRMKALLENKNDSSPPPPARDPPIRKASEQQLHREKTVAELPATPVKVTEIDEDPKSVSACRGEVRITRDLVRATLSPSSSEHDTVLQEPPQTKRFSKHETISEEVASVRRPSSEYPSEVVPLPEADGKDAASTEDDRSLSATSTEPDPSQPSDDDVAVHIDLSDARESQQVADCKEGKVTEIEIVLPGGGEIESGVGERAERHDVSPLQPSIPGQFPDEACDPDTTDFTLSHAQTPLEGPANTHENRDDLLASHTTPHIDVYEDVDANAGVTSDIVTDIAVRFSIPRQTSMPKASIVRVSSLPEQQPKLHKHIHELPETISPRESVYRDMDTIAPLQVTKSDKQPEDKHAQVQRAVWKQDDAASLSSFIRRSFPRRHSAFLRDKIKNQVGSNKENEKPSSDQSRLSDLEEASQEDIPSAKSQLFTSHLPISYEHADIEDEATRLRSQLTLSEIRNLPSLNFSQMNLIDQLNAALDNRTSRNSRSIEIVRKHLSGIASPSPLRPSSTEALRERYTSFFAKPEDFHVPSPADESESMSMSILTPSRQDEHQRQLEKEKVRQEIESSEQPRPSTGRESRSLSPTELLGVASEANRISIPSVDGLSYRLSELLPSLKRLHLNSTIADEQHIKQTIDEIHHLGERPTTMLSARSSGVLRSLAAIADDIATNGTHSFQYVAPSPRYNKSLPPLPKRSEDTARSGRSEDEDDTISQPDKSSAESDSAMKAPRRRTQSEDCTNTTDLIGPAGISTTRRSLTVSNSNSRPWNFDENYPWSSESGPVDINLKADFTATPDRESIASHILRAKATGGSISALDISLSRVGEDSPETDSSPAEVSELEPTATVTADTLTGTRHQRVLSKKATSILGSLSRRAKLTSPLRPSMDSLRSRRPGTAMSGALSPAPDDIAEIATVKSAGTSRTAKSKGKGKRKRKLSDALTRSREKLNASAPLPLDGALSQDGGGKKSHAHAVSDRYPSTALTPPLGYDLDEVRSYFSDDAESTRTGAGSRARSRAGSRGEVLRKRLSGLRFGRPAITVTRPVSETSWVSGREVQDGEGEAEELGGERVRESAGPERSLDRARTVTGVLGSRNGMGSRSAKRVSARLASSLGNRGAAGSRLSYMSRVDGQGEGFEVARGGTGTESGVVSPDWFIGGAGHEGGKTVQGMGRMELGIKRLGDKVRGLLCRGDKLLRRVSGKQRRERYRQEREEWLEGGSMYSGT</sequence>
<feature type="compositionally biased region" description="Basic residues" evidence="1">
    <location>
        <begin position="185"/>
        <end position="197"/>
    </location>
</feature>
<comment type="caution">
    <text evidence="2">The sequence shown here is derived from an EMBL/GenBank/DDBJ whole genome shotgun (WGS) entry which is preliminary data.</text>
</comment>
<gene>
    <name evidence="2" type="ORF">C1H76_3143</name>
</gene>
<feature type="compositionally biased region" description="Pro residues" evidence="1">
    <location>
        <begin position="241"/>
        <end position="255"/>
    </location>
</feature>
<name>A0A4U7B499_9PEZI</name>
<feature type="region of interest" description="Disordered" evidence="1">
    <location>
        <begin position="1290"/>
        <end position="1310"/>
    </location>
</feature>
<feature type="compositionally biased region" description="Low complexity" evidence="1">
    <location>
        <begin position="1471"/>
        <end position="1487"/>
    </location>
</feature>
<feature type="compositionally biased region" description="Basic residues" evidence="1">
    <location>
        <begin position="1391"/>
        <end position="1402"/>
    </location>
</feature>
<organism evidence="2 3">
    <name type="scientific">Elsinoe australis</name>
    <dbReference type="NCBI Taxonomy" id="40998"/>
    <lineage>
        <taxon>Eukaryota</taxon>
        <taxon>Fungi</taxon>
        <taxon>Dikarya</taxon>
        <taxon>Ascomycota</taxon>
        <taxon>Pezizomycotina</taxon>
        <taxon>Dothideomycetes</taxon>
        <taxon>Dothideomycetidae</taxon>
        <taxon>Myriangiales</taxon>
        <taxon>Elsinoaceae</taxon>
        <taxon>Elsinoe</taxon>
    </lineage>
</organism>
<feature type="compositionally biased region" description="Basic and acidic residues" evidence="1">
    <location>
        <begin position="629"/>
        <end position="647"/>
    </location>
</feature>
<feature type="region of interest" description="Disordered" evidence="1">
    <location>
        <begin position="1467"/>
        <end position="1487"/>
    </location>
</feature>